<comment type="caution">
    <text evidence="1">The sequence shown here is derived from an EMBL/GenBank/DDBJ whole genome shotgun (WGS) entry which is preliminary data.</text>
</comment>
<organism evidence="1 2">
    <name type="scientific">Macroventuria anomochaeta</name>
    <dbReference type="NCBI Taxonomy" id="301207"/>
    <lineage>
        <taxon>Eukaryota</taxon>
        <taxon>Fungi</taxon>
        <taxon>Dikarya</taxon>
        <taxon>Ascomycota</taxon>
        <taxon>Pezizomycotina</taxon>
        <taxon>Dothideomycetes</taxon>
        <taxon>Pleosporomycetidae</taxon>
        <taxon>Pleosporales</taxon>
        <taxon>Pleosporineae</taxon>
        <taxon>Didymellaceae</taxon>
        <taxon>Macroventuria</taxon>
    </lineage>
</organism>
<evidence type="ECO:0000313" key="2">
    <source>
        <dbReference type="Proteomes" id="UP000799754"/>
    </source>
</evidence>
<evidence type="ECO:0000313" key="1">
    <source>
        <dbReference type="EMBL" id="KAF2624281.1"/>
    </source>
</evidence>
<protein>
    <submittedName>
        <fullName evidence="1">Uncharacterized protein</fullName>
    </submittedName>
</protein>
<dbReference type="Proteomes" id="UP000799754">
    <property type="component" value="Unassembled WGS sequence"/>
</dbReference>
<dbReference type="EMBL" id="MU006731">
    <property type="protein sequence ID" value="KAF2624281.1"/>
    <property type="molecule type" value="Genomic_DNA"/>
</dbReference>
<reference evidence="1" key="1">
    <citation type="journal article" date="2020" name="Stud. Mycol.">
        <title>101 Dothideomycetes genomes: a test case for predicting lifestyles and emergence of pathogens.</title>
        <authorList>
            <person name="Haridas S."/>
            <person name="Albert R."/>
            <person name="Binder M."/>
            <person name="Bloem J."/>
            <person name="Labutti K."/>
            <person name="Salamov A."/>
            <person name="Andreopoulos B."/>
            <person name="Baker S."/>
            <person name="Barry K."/>
            <person name="Bills G."/>
            <person name="Bluhm B."/>
            <person name="Cannon C."/>
            <person name="Castanera R."/>
            <person name="Culley D."/>
            <person name="Daum C."/>
            <person name="Ezra D."/>
            <person name="Gonzalez J."/>
            <person name="Henrissat B."/>
            <person name="Kuo A."/>
            <person name="Liang C."/>
            <person name="Lipzen A."/>
            <person name="Lutzoni F."/>
            <person name="Magnuson J."/>
            <person name="Mondo S."/>
            <person name="Nolan M."/>
            <person name="Ohm R."/>
            <person name="Pangilinan J."/>
            <person name="Park H.-J."/>
            <person name="Ramirez L."/>
            <person name="Alfaro M."/>
            <person name="Sun H."/>
            <person name="Tritt A."/>
            <person name="Yoshinaga Y."/>
            <person name="Zwiers L.-H."/>
            <person name="Turgeon B."/>
            <person name="Goodwin S."/>
            <person name="Spatafora J."/>
            <person name="Crous P."/>
            <person name="Grigoriev I."/>
        </authorList>
    </citation>
    <scope>NUCLEOTIDE SEQUENCE</scope>
    <source>
        <strain evidence="1">CBS 525.71</strain>
    </source>
</reference>
<gene>
    <name evidence="1" type="ORF">BU25DRAFT_424084</name>
</gene>
<sequence>MWGDYGSQRELANTMGRGKATLSELLKHVEKKGEELGAFLWEEILYENDQGCWQSSLLTQERKDSIIAIVTSLGNTRKKESWQAVVHGSFGQIVLAMSVTIFENFMYKAGYAQRRPGWKPKLTPEQEEEHYQWALHVRG</sequence>
<name>A0ACB6RQV0_9PLEO</name>
<accession>A0ACB6RQV0</accession>
<proteinExistence type="predicted"/>
<keyword evidence="2" id="KW-1185">Reference proteome</keyword>